<dbReference type="KEGG" id="psl:Psta_1298"/>
<accession>D2QWA1</accession>
<keyword evidence="3" id="KW-1185">Reference proteome</keyword>
<name>D2QWA1_PIRSD</name>
<evidence type="ECO:0000313" key="3">
    <source>
        <dbReference type="Proteomes" id="UP000001887"/>
    </source>
</evidence>
<gene>
    <name evidence="2" type="ordered locus">Psta_1298</name>
</gene>
<dbReference type="HOGENOM" id="CLU_071049_1_0_0"/>
<dbReference type="EMBL" id="CP001848">
    <property type="protein sequence ID" value="ADB15976.1"/>
    <property type="molecule type" value="Genomic_DNA"/>
</dbReference>
<protein>
    <submittedName>
        <fullName evidence="2">ExoV-like protein</fullName>
    </submittedName>
</protein>
<reference evidence="2 3" key="1">
    <citation type="journal article" date="2009" name="Stand. Genomic Sci.">
        <title>Complete genome sequence of Pirellula staleyi type strain (ATCC 27377).</title>
        <authorList>
            <person name="Clum A."/>
            <person name="Tindall B.J."/>
            <person name="Sikorski J."/>
            <person name="Ivanova N."/>
            <person name="Mavrommatis K."/>
            <person name="Lucas S."/>
            <person name="Glavina del Rio T."/>
            <person name="Nolan M."/>
            <person name="Chen F."/>
            <person name="Tice H."/>
            <person name="Pitluck S."/>
            <person name="Cheng J.F."/>
            <person name="Chertkov O."/>
            <person name="Brettin T."/>
            <person name="Han C."/>
            <person name="Detter J.C."/>
            <person name="Kuske C."/>
            <person name="Bruce D."/>
            <person name="Goodwin L."/>
            <person name="Ovchinikova G."/>
            <person name="Pati A."/>
            <person name="Mikhailova N."/>
            <person name="Chen A."/>
            <person name="Palaniappan K."/>
            <person name="Land M."/>
            <person name="Hauser L."/>
            <person name="Chang Y.J."/>
            <person name="Jeffries C.D."/>
            <person name="Chain P."/>
            <person name="Rohde M."/>
            <person name="Goker M."/>
            <person name="Bristow J."/>
            <person name="Eisen J.A."/>
            <person name="Markowitz V."/>
            <person name="Hugenholtz P."/>
            <person name="Kyrpides N.C."/>
            <person name="Klenk H.P."/>
            <person name="Lapidus A."/>
        </authorList>
    </citation>
    <scope>NUCLEOTIDE SEQUENCE [LARGE SCALE GENOMIC DNA]</scope>
    <source>
        <strain evidence="3">ATCC 27377 / DSM 6068 / ICPB 4128</strain>
    </source>
</reference>
<dbReference type="OrthoDB" id="9803627at2"/>
<evidence type="ECO:0000313" key="2">
    <source>
        <dbReference type="EMBL" id="ADB15976.1"/>
    </source>
</evidence>
<dbReference type="STRING" id="530564.Psta_1298"/>
<evidence type="ECO:0000259" key="1">
    <source>
        <dbReference type="Pfam" id="PF04230"/>
    </source>
</evidence>
<proteinExistence type="predicted"/>
<dbReference type="AlphaFoldDB" id="D2QWA1"/>
<sequence>MINTYWWQGGGGSRNFGDKLGPALIEQLSGKRVCHSTIEDSDILAIGSVLEPWFWPKDSWRKYSGAIWGVGRMFGQVPFDLPAANSIAVRGLLSKSRLANSVNREVVTGDPGLLCPLLHHGLTGPARKLGVWPHWSELSHPAFKTLAASSPDITFIDPCGDIRETLDRASKCEFIASSSLHGLITADALGIPRCWLRLNTGNEDRAGMPEFKYRDYFSVYSSPPPDPLLLSSTTRLAEIVQNASSVDRNEVCLIQTTLAKCFPFGKAPTI</sequence>
<dbReference type="Proteomes" id="UP000001887">
    <property type="component" value="Chromosome"/>
</dbReference>
<dbReference type="Pfam" id="PF04230">
    <property type="entry name" value="PS_pyruv_trans"/>
    <property type="match status" value="1"/>
</dbReference>
<organism evidence="2 3">
    <name type="scientific">Pirellula staleyi (strain ATCC 27377 / DSM 6068 / ICPB 4128)</name>
    <name type="common">Pirella staleyi</name>
    <dbReference type="NCBI Taxonomy" id="530564"/>
    <lineage>
        <taxon>Bacteria</taxon>
        <taxon>Pseudomonadati</taxon>
        <taxon>Planctomycetota</taxon>
        <taxon>Planctomycetia</taxon>
        <taxon>Pirellulales</taxon>
        <taxon>Pirellulaceae</taxon>
        <taxon>Pirellula</taxon>
    </lineage>
</organism>
<feature type="domain" description="Polysaccharide pyruvyl transferase" evidence="1">
    <location>
        <begin position="84"/>
        <end position="196"/>
    </location>
</feature>
<dbReference type="eggNOG" id="COG2327">
    <property type="taxonomic scope" value="Bacteria"/>
</dbReference>
<dbReference type="InterPro" id="IPR007345">
    <property type="entry name" value="Polysacch_pyruvyl_Trfase"/>
</dbReference>